<protein>
    <submittedName>
        <fullName evidence="1">Uncharacterized protein</fullName>
    </submittedName>
</protein>
<dbReference type="EMBL" id="JAGMWT010000013">
    <property type="protein sequence ID" value="KAH7117935.1"/>
    <property type="molecule type" value="Genomic_DNA"/>
</dbReference>
<dbReference type="OrthoDB" id="3899662at2759"/>
<evidence type="ECO:0000313" key="2">
    <source>
        <dbReference type="Proteomes" id="UP000700596"/>
    </source>
</evidence>
<keyword evidence="2" id="KW-1185">Reference proteome</keyword>
<accession>A0A9P9IFY0</accession>
<name>A0A9P9IFY0_9PLEO</name>
<comment type="caution">
    <text evidence="1">The sequence shown here is derived from an EMBL/GenBank/DDBJ whole genome shotgun (WGS) entry which is preliminary data.</text>
</comment>
<proteinExistence type="predicted"/>
<reference evidence="1" key="1">
    <citation type="journal article" date="2021" name="Nat. Commun.">
        <title>Genetic determinants of endophytism in the Arabidopsis root mycobiome.</title>
        <authorList>
            <person name="Mesny F."/>
            <person name="Miyauchi S."/>
            <person name="Thiergart T."/>
            <person name="Pickel B."/>
            <person name="Atanasova L."/>
            <person name="Karlsson M."/>
            <person name="Huettel B."/>
            <person name="Barry K.W."/>
            <person name="Haridas S."/>
            <person name="Chen C."/>
            <person name="Bauer D."/>
            <person name="Andreopoulos W."/>
            <person name="Pangilinan J."/>
            <person name="LaButti K."/>
            <person name="Riley R."/>
            <person name="Lipzen A."/>
            <person name="Clum A."/>
            <person name="Drula E."/>
            <person name="Henrissat B."/>
            <person name="Kohler A."/>
            <person name="Grigoriev I.V."/>
            <person name="Martin F.M."/>
            <person name="Hacquard S."/>
        </authorList>
    </citation>
    <scope>NUCLEOTIDE SEQUENCE</scope>
    <source>
        <strain evidence="1">MPI-CAGE-CH-0243</strain>
    </source>
</reference>
<organism evidence="1 2">
    <name type="scientific">Dendryphion nanum</name>
    <dbReference type="NCBI Taxonomy" id="256645"/>
    <lineage>
        <taxon>Eukaryota</taxon>
        <taxon>Fungi</taxon>
        <taxon>Dikarya</taxon>
        <taxon>Ascomycota</taxon>
        <taxon>Pezizomycotina</taxon>
        <taxon>Dothideomycetes</taxon>
        <taxon>Pleosporomycetidae</taxon>
        <taxon>Pleosporales</taxon>
        <taxon>Torulaceae</taxon>
        <taxon>Dendryphion</taxon>
    </lineage>
</organism>
<sequence>MVMPSSSDDGFLLTIPTELRLEIYKYCLAEPTAITITAAQVTTSSKKTPDVSRREIPGLPREYNPLVRSYYDPSLLSLAESPYANFPNGATDLQSKCDQLPYPTSLALLQSCRLINSELRGEREKWNFDKLMGGLSLFVTYPFGVLILKEVYPQLLQQAKNVYISGYYYKSPKPEQTEETEHGIMGEAKVFRFARVGFNSSRASRLDTNFTRKIAAFPTDTAIHAPKVLCQLICTIFAPKPGSIQKLEARFLYPGESYSSIWSDDKGPVASIFGNICGGNIDTEVARGRHGNAIYLVAKPDPNRRAVRTSWAQLGNTFDEAAGSVIGPHWPEV</sequence>
<dbReference type="AlphaFoldDB" id="A0A9P9IFY0"/>
<gene>
    <name evidence="1" type="ORF">B0J11DRAFT_583312</name>
</gene>
<evidence type="ECO:0000313" key="1">
    <source>
        <dbReference type="EMBL" id="KAH7117935.1"/>
    </source>
</evidence>
<dbReference type="Proteomes" id="UP000700596">
    <property type="component" value="Unassembled WGS sequence"/>
</dbReference>